<reference evidence="1" key="1">
    <citation type="journal article" date="2022" name="Food Funct.">
        <title>Lactobacillus kefiranofaciens ZW18 from Kefir enhances the anti-tumor effect of anti-programmed cell death 1 (PD-1) immunotherapy by modulating the gut microbiota.</title>
        <authorList>
            <person name="Zhao J."/>
            <person name="Wang Y."/>
            <person name="Wang J."/>
            <person name="Lv M."/>
            <person name="Zhou C."/>
            <person name="Jia L."/>
            <person name="Geng W."/>
        </authorList>
    </citation>
    <scope>NUCLEOTIDE SEQUENCE</scope>
    <source>
        <strain evidence="1">ZW18</strain>
    </source>
</reference>
<organism evidence="1 2">
    <name type="scientific">Lactobacillus kefiranofaciens</name>
    <dbReference type="NCBI Taxonomy" id="267818"/>
    <lineage>
        <taxon>Bacteria</taxon>
        <taxon>Bacillati</taxon>
        <taxon>Bacillota</taxon>
        <taxon>Bacilli</taxon>
        <taxon>Lactobacillales</taxon>
        <taxon>Lactobacillaceae</taxon>
        <taxon>Lactobacillus</taxon>
    </lineage>
</organism>
<dbReference type="AlphaFoldDB" id="A0AAX3UC85"/>
<protein>
    <submittedName>
        <fullName evidence="1">Uncharacterized protein</fullName>
    </submittedName>
</protein>
<proteinExistence type="predicted"/>
<accession>A0AAX3UC85</accession>
<evidence type="ECO:0000313" key="1">
    <source>
        <dbReference type="EMBL" id="WGO85310.1"/>
    </source>
</evidence>
<dbReference type="EMBL" id="CP123735">
    <property type="protein sequence ID" value="WGO85310.1"/>
    <property type="molecule type" value="Genomic_DNA"/>
</dbReference>
<sequence length="60" mass="7036">MDLEKMNLSEEDIKNRYISPAIFDHTGWRKADARMEYSYTDGQINVVDDVATRGKKKRID</sequence>
<dbReference type="Gene3D" id="3.90.1570.30">
    <property type="match status" value="1"/>
</dbReference>
<dbReference type="Proteomes" id="UP001242513">
    <property type="component" value="Chromosome"/>
</dbReference>
<gene>
    <name evidence="1" type="ORF">QEJ78_07960</name>
</gene>
<evidence type="ECO:0000313" key="2">
    <source>
        <dbReference type="Proteomes" id="UP001242513"/>
    </source>
</evidence>
<name>A0AAX3UC85_9LACO</name>
<reference evidence="1" key="2">
    <citation type="submission" date="2023-04" db="EMBL/GenBank/DDBJ databases">
        <authorList>
            <person name="Wang Y."/>
        </authorList>
    </citation>
    <scope>NUCLEOTIDE SEQUENCE</scope>
    <source>
        <strain evidence="1">ZW18</strain>
    </source>
</reference>